<protein>
    <submittedName>
        <fullName evidence="1">Uncharacterized protein</fullName>
    </submittedName>
</protein>
<dbReference type="OrthoDB" id="7531at2157"/>
<accession>A0A8F5ZEC4</accession>
<gene>
    <name evidence="1" type="ORF">KSK55_15175</name>
</gene>
<organism evidence="1 2">
    <name type="scientific">Methanospirillum hungatei</name>
    <dbReference type="NCBI Taxonomy" id="2203"/>
    <lineage>
        <taxon>Archaea</taxon>
        <taxon>Methanobacteriati</taxon>
        <taxon>Methanobacteriota</taxon>
        <taxon>Stenosarchaea group</taxon>
        <taxon>Methanomicrobia</taxon>
        <taxon>Methanomicrobiales</taxon>
        <taxon>Methanospirillaceae</taxon>
        <taxon>Methanospirillum</taxon>
    </lineage>
</organism>
<sequence length="126" mass="13814">MEKVICSTTASDSRLFEMVAFIDKPSSAMTNVYPPFSIQVPVYDIPSSDIVPFITPELSSISARGSFIPVSTTCDVMPVFGTEDILTPQEISFQIAGHINGSWIVRFKGLPYTGYDKSPSSVDKMH</sequence>
<reference evidence="1 2" key="1">
    <citation type="submission" date="2021-06" db="EMBL/GenBank/DDBJ databases">
        <title>Complete genome sequence of the secondary alcohol utilizing methanogen Methanospirillum hungatei strain GP1.</title>
        <authorList>
            <person name="Day L.A."/>
            <person name="Costa K.C."/>
        </authorList>
    </citation>
    <scope>NUCLEOTIDE SEQUENCE [LARGE SCALE GENOMIC DNA]</scope>
    <source>
        <strain evidence="1 2">GP1</strain>
    </source>
</reference>
<evidence type="ECO:0000313" key="1">
    <source>
        <dbReference type="EMBL" id="QXO94632.1"/>
    </source>
</evidence>
<dbReference type="Proteomes" id="UP000694228">
    <property type="component" value="Chromosome"/>
</dbReference>
<evidence type="ECO:0000313" key="2">
    <source>
        <dbReference type="Proteomes" id="UP000694228"/>
    </source>
</evidence>
<dbReference type="EMBL" id="CP077107">
    <property type="protein sequence ID" value="QXO94632.1"/>
    <property type="molecule type" value="Genomic_DNA"/>
</dbReference>
<name>A0A8F5ZEC4_METHU</name>
<proteinExistence type="predicted"/>
<dbReference type="AlphaFoldDB" id="A0A8F5ZEC4"/>